<keyword evidence="1" id="KW-1133">Transmembrane helix</keyword>
<protein>
    <submittedName>
        <fullName evidence="2">Uncharacterized protein</fullName>
    </submittedName>
</protein>
<dbReference type="Ensembl" id="ENSPFOT00000030255.1">
    <property type="protein sequence ID" value="ENSPFOP00000021552.1"/>
    <property type="gene ID" value="ENSPFOG00000024163.1"/>
</dbReference>
<sequence length="60" mass="6820">NPGHNSARKGSFYLSSQKYFISSQSTGRPAAVTTTFLSFTCIVVYSKINKKQERKSWTRQ</sequence>
<name>A0A096LQW1_POEFO</name>
<feature type="transmembrane region" description="Helical" evidence="1">
    <location>
        <begin position="30"/>
        <end position="48"/>
    </location>
</feature>
<evidence type="ECO:0000313" key="3">
    <source>
        <dbReference type="Proteomes" id="UP000028760"/>
    </source>
</evidence>
<keyword evidence="3" id="KW-1185">Reference proteome</keyword>
<keyword evidence="1" id="KW-0812">Transmembrane</keyword>
<dbReference type="AlphaFoldDB" id="A0A096LQW1"/>
<accession>A0A096LQW1</accession>
<reference evidence="2" key="2">
    <citation type="submission" date="2025-08" db="UniProtKB">
        <authorList>
            <consortium name="Ensembl"/>
        </authorList>
    </citation>
    <scope>IDENTIFICATION</scope>
</reference>
<evidence type="ECO:0000256" key="1">
    <source>
        <dbReference type="SAM" id="Phobius"/>
    </source>
</evidence>
<organism evidence="2 3">
    <name type="scientific">Poecilia formosa</name>
    <name type="common">Amazon molly</name>
    <name type="synonym">Limia formosa</name>
    <dbReference type="NCBI Taxonomy" id="48698"/>
    <lineage>
        <taxon>Eukaryota</taxon>
        <taxon>Metazoa</taxon>
        <taxon>Chordata</taxon>
        <taxon>Craniata</taxon>
        <taxon>Vertebrata</taxon>
        <taxon>Euteleostomi</taxon>
        <taxon>Actinopterygii</taxon>
        <taxon>Neopterygii</taxon>
        <taxon>Teleostei</taxon>
        <taxon>Neoteleostei</taxon>
        <taxon>Acanthomorphata</taxon>
        <taxon>Ovalentaria</taxon>
        <taxon>Atherinomorphae</taxon>
        <taxon>Cyprinodontiformes</taxon>
        <taxon>Poeciliidae</taxon>
        <taxon>Poeciliinae</taxon>
        <taxon>Poecilia</taxon>
    </lineage>
</organism>
<evidence type="ECO:0000313" key="2">
    <source>
        <dbReference type="Ensembl" id="ENSPFOP00000021552.1"/>
    </source>
</evidence>
<dbReference type="Proteomes" id="UP000028760">
    <property type="component" value="Unassembled WGS sequence"/>
</dbReference>
<dbReference type="EMBL" id="AYCK01001619">
    <property type="status" value="NOT_ANNOTATED_CDS"/>
    <property type="molecule type" value="Genomic_DNA"/>
</dbReference>
<proteinExistence type="predicted"/>
<keyword evidence="1" id="KW-0472">Membrane</keyword>
<reference evidence="2" key="3">
    <citation type="submission" date="2025-09" db="UniProtKB">
        <authorList>
            <consortium name="Ensembl"/>
        </authorList>
    </citation>
    <scope>IDENTIFICATION</scope>
</reference>
<reference evidence="3" key="1">
    <citation type="submission" date="2013-10" db="EMBL/GenBank/DDBJ databases">
        <authorList>
            <person name="Schartl M."/>
            <person name="Warren W."/>
        </authorList>
    </citation>
    <scope>NUCLEOTIDE SEQUENCE [LARGE SCALE GENOMIC DNA]</scope>
    <source>
        <strain evidence="3">female</strain>
    </source>
</reference>